<accession>A0A8D0BPY7</accession>
<feature type="signal peptide" evidence="1">
    <location>
        <begin position="1"/>
        <end position="17"/>
    </location>
</feature>
<protein>
    <recommendedName>
        <fullName evidence="4">UPAR/Ly6 domain-containing protein</fullName>
    </recommendedName>
</protein>
<keyword evidence="3" id="KW-1185">Reference proteome</keyword>
<reference evidence="2" key="1">
    <citation type="submission" date="2025-08" db="UniProtKB">
        <authorList>
            <consortium name="Ensembl"/>
        </authorList>
    </citation>
    <scope>IDENTIFICATION</scope>
</reference>
<dbReference type="Ensembl" id="ENSSMRT00000012995.1">
    <property type="protein sequence ID" value="ENSSMRP00000011165.1"/>
    <property type="gene ID" value="ENSSMRG00000008786.1"/>
</dbReference>
<dbReference type="Proteomes" id="UP000694421">
    <property type="component" value="Unplaced"/>
</dbReference>
<reference evidence="2" key="2">
    <citation type="submission" date="2025-09" db="UniProtKB">
        <authorList>
            <consortium name="Ensembl"/>
        </authorList>
    </citation>
    <scope>IDENTIFICATION</scope>
</reference>
<feature type="chain" id="PRO_5034763358" description="UPAR/Ly6 domain-containing protein" evidence="1">
    <location>
        <begin position="18"/>
        <end position="65"/>
    </location>
</feature>
<evidence type="ECO:0000313" key="3">
    <source>
        <dbReference type="Proteomes" id="UP000694421"/>
    </source>
</evidence>
<organism evidence="2 3">
    <name type="scientific">Salvator merianae</name>
    <name type="common">Argentine black and white tegu</name>
    <name type="synonym">Tupinambis merianae</name>
    <dbReference type="NCBI Taxonomy" id="96440"/>
    <lineage>
        <taxon>Eukaryota</taxon>
        <taxon>Metazoa</taxon>
        <taxon>Chordata</taxon>
        <taxon>Craniata</taxon>
        <taxon>Vertebrata</taxon>
        <taxon>Euteleostomi</taxon>
        <taxon>Lepidosauria</taxon>
        <taxon>Squamata</taxon>
        <taxon>Bifurcata</taxon>
        <taxon>Unidentata</taxon>
        <taxon>Episquamata</taxon>
        <taxon>Laterata</taxon>
        <taxon>Teiioidea</taxon>
        <taxon>Teiidae</taxon>
        <taxon>Salvator</taxon>
    </lineage>
</organism>
<evidence type="ECO:0000313" key="2">
    <source>
        <dbReference type="Ensembl" id="ENSSMRP00000011165.1"/>
    </source>
</evidence>
<evidence type="ECO:0008006" key="4">
    <source>
        <dbReference type="Google" id="ProtNLM"/>
    </source>
</evidence>
<dbReference type="AlphaFoldDB" id="A0A8D0BPY7"/>
<sequence>MALILINGFCLPLLGLSQEEKKQAIQCYSCEPDKPCSEMPVTCKEGEVCGTVLGHSGILLSPRTL</sequence>
<keyword evidence="1" id="KW-0732">Signal</keyword>
<proteinExistence type="predicted"/>
<evidence type="ECO:0000256" key="1">
    <source>
        <dbReference type="SAM" id="SignalP"/>
    </source>
</evidence>
<name>A0A8D0BPY7_SALMN</name>